<name>A0A1W1C962_9ZZZZ</name>
<dbReference type="EMBL" id="FPHG01000051">
    <property type="protein sequence ID" value="SFV62273.1"/>
    <property type="molecule type" value="Genomic_DNA"/>
</dbReference>
<evidence type="ECO:0000313" key="1">
    <source>
        <dbReference type="EMBL" id="SFV62273.1"/>
    </source>
</evidence>
<accession>A0A1W1C962</accession>
<sequence length="125" mass="14736">MKKYIFWILGLAFMLFGFSAYVQSVPESKNDRVYTEIKKYSPYYLDKRFGGLTILSKEDKNFKLKPTNMEVFHILDKLEKDWGKVHLKLNSNTLLVLDNNSSNLAIIKLENQDEINFIKKFYGIK</sequence>
<proteinExistence type="predicted"/>
<dbReference type="AlphaFoldDB" id="A0A1W1C962"/>
<protein>
    <submittedName>
        <fullName evidence="1">Uncharacterized protein</fullName>
    </submittedName>
</protein>
<gene>
    <name evidence="1" type="ORF">MNB_SV-9-413</name>
</gene>
<organism evidence="1">
    <name type="scientific">hydrothermal vent metagenome</name>
    <dbReference type="NCBI Taxonomy" id="652676"/>
    <lineage>
        <taxon>unclassified sequences</taxon>
        <taxon>metagenomes</taxon>
        <taxon>ecological metagenomes</taxon>
    </lineage>
</organism>
<reference evidence="1" key="1">
    <citation type="submission" date="2016-10" db="EMBL/GenBank/DDBJ databases">
        <authorList>
            <person name="de Groot N.N."/>
        </authorList>
    </citation>
    <scope>NUCLEOTIDE SEQUENCE</scope>
</reference>